<sequence>MNPEPNAAVPNAMLEGSGMRYIVSVVNESKEVTFMTATTRVGSKSSNIGISVLRMNGIPIGRANVSSPTTSAGYYLCFKIPDSFPGFRKPGTRIRINYSDYVIYTHPNNLWVLVQWPHVLSAENEYAYTPSPAKLDARLDATKPAPMPCDAAVTTQNKANYVLFLATYKRADDADQTERDRQT</sequence>
<accession>A0A9P5MSI9</accession>
<comment type="caution">
    <text evidence="1">The sequence shown here is derived from an EMBL/GenBank/DDBJ whole genome shotgun (WGS) entry which is preliminary data.</text>
</comment>
<organism evidence="1 2">
    <name type="scientific">Russula ochroleuca</name>
    <dbReference type="NCBI Taxonomy" id="152965"/>
    <lineage>
        <taxon>Eukaryota</taxon>
        <taxon>Fungi</taxon>
        <taxon>Dikarya</taxon>
        <taxon>Basidiomycota</taxon>
        <taxon>Agaricomycotina</taxon>
        <taxon>Agaricomycetes</taxon>
        <taxon>Russulales</taxon>
        <taxon>Russulaceae</taxon>
        <taxon>Russula</taxon>
    </lineage>
</organism>
<name>A0A9P5MSI9_9AGAM</name>
<dbReference type="EMBL" id="WHVB01000013">
    <property type="protein sequence ID" value="KAF8477684.1"/>
    <property type="molecule type" value="Genomic_DNA"/>
</dbReference>
<reference evidence="1" key="2">
    <citation type="journal article" date="2020" name="Nat. Commun.">
        <title>Large-scale genome sequencing of mycorrhizal fungi provides insights into the early evolution of symbiotic traits.</title>
        <authorList>
            <person name="Miyauchi S."/>
            <person name="Kiss E."/>
            <person name="Kuo A."/>
            <person name="Drula E."/>
            <person name="Kohler A."/>
            <person name="Sanchez-Garcia M."/>
            <person name="Morin E."/>
            <person name="Andreopoulos B."/>
            <person name="Barry K.W."/>
            <person name="Bonito G."/>
            <person name="Buee M."/>
            <person name="Carver A."/>
            <person name="Chen C."/>
            <person name="Cichocki N."/>
            <person name="Clum A."/>
            <person name="Culley D."/>
            <person name="Crous P.W."/>
            <person name="Fauchery L."/>
            <person name="Girlanda M."/>
            <person name="Hayes R.D."/>
            <person name="Keri Z."/>
            <person name="LaButti K."/>
            <person name="Lipzen A."/>
            <person name="Lombard V."/>
            <person name="Magnuson J."/>
            <person name="Maillard F."/>
            <person name="Murat C."/>
            <person name="Nolan M."/>
            <person name="Ohm R.A."/>
            <person name="Pangilinan J."/>
            <person name="Pereira M.F."/>
            <person name="Perotto S."/>
            <person name="Peter M."/>
            <person name="Pfister S."/>
            <person name="Riley R."/>
            <person name="Sitrit Y."/>
            <person name="Stielow J.B."/>
            <person name="Szollosi G."/>
            <person name="Zifcakova L."/>
            <person name="Stursova M."/>
            <person name="Spatafora J.W."/>
            <person name="Tedersoo L."/>
            <person name="Vaario L.M."/>
            <person name="Yamada A."/>
            <person name="Yan M."/>
            <person name="Wang P."/>
            <person name="Xu J."/>
            <person name="Bruns T."/>
            <person name="Baldrian P."/>
            <person name="Vilgalys R."/>
            <person name="Dunand C."/>
            <person name="Henrissat B."/>
            <person name="Grigoriev I.V."/>
            <person name="Hibbett D."/>
            <person name="Nagy L.G."/>
            <person name="Martin F.M."/>
        </authorList>
    </citation>
    <scope>NUCLEOTIDE SEQUENCE</scope>
    <source>
        <strain evidence="1">Prilba</strain>
    </source>
</reference>
<proteinExistence type="predicted"/>
<evidence type="ECO:0000313" key="2">
    <source>
        <dbReference type="Proteomes" id="UP000759537"/>
    </source>
</evidence>
<protein>
    <submittedName>
        <fullName evidence="1">Uncharacterized protein</fullName>
    </submittedName>
</protein>
<reference evidence="1" key="1">
    <citation type="submission" date="2019-10" db="EMBL/GenBank/DDBJ databases">
        <authorList>
            <consortium name="DOE Joint Genome Institute"/>
            <person name="Kuo A."/>
            <person name="Miyauchi S."/>
            <person name="Kiss E."/>
            <person name="Drula E."/>
            <person name="Kohler A."/>
            <person name="Sanchez-Garcia M."/>
            <person name="Andreopoulos B."/>
            <person name="Barry K.W."/>
            <person name="Bonito G."/>
            <person name="Buee M."/>
            <person name="Carver A."/>
            <person name="Chen C."/>
            <person name="Cichocki N."/>
            <person name="Clum A."/>
            <person name="Culley D."/>
            <person name="Crous P.W."/>
            <person name="Fauchery L."/>
            <person name="Girlanda M."/>
            <person name="Hayes R."/>
            <person name="Keri Z."/>
            <person name="LaButti K."/>
            <person name="Lipzen A."/>
            <person name="Lombard V."/>
            <person name="Magnuson J."/>
            <person name="Maillard F."/>
            <person name="Morin E."/>
            <person name="Murat C."/>
            <person name="Nolan M."/>
            <person name="Ohm R."/>
            <person name="Pangilinan J."/>
            <person name="Pereira M."/>
            <person name="Perotto S."/>
            <person name="Peter M."/>
            <person name="Riley R."/>
            <person name="Sitrit Y."/>
            <person name="Stielow B."/>
            <person name="Szollosi G."/>
            <person name="Zifcakova L."/>
            <person name="Stursova M."/>
            <person name="Spatafora J.W."/>
            <person name="Tedersoo L."/>
            <person name="Vaario L.-M."/>
            <person name="Yamada A."/>
            <person name="Yan M."/>
            <person name="Wang P."/>
            <person name="Xu J."/>
            <person name="Bruns T."/>
            <person name="Baldrian P."/>
            <person name="Vilgalys R."/>
            <person name="Henrissat B."/>
            <person name="Grigoriev I.V."/>
            <person name="Hibbett D."/>
            <person name="Nagy L.G."/>
            <person name="Martin F.M."/>
        </authorList>
    </citation>
    <scope>NUCLEOTIDE SEQUENCE</scope>
    <source>
        <strain evidence="1">Prilba</strain>
    </source>
</reference>
<evidence type="ECO:0000313" key="1">
    <source>
        <dbReference type="EMBL" id="KAF8477684.1"/>
    </source>
</evidence>
<dbReference type="AlphaFoldDB" id="A0A9P5MSI9"/>
<dbReference type="Proteomes" id="UP000759537">
    <property type="component" value="Unassembled WGS sequence"/>
</dbReference>
<keyword evidence="2" id="KW-1185">Reference proteome</keyword>
<gene>
    <name evidence="1" type="ORF">DFH94DRAFT_683370</name>
</gene>